<accession>A0A6A2ZG60</accession>
<dbReference type="EMBL" id="VEPZ02001166">
    <property type="protein sequence ID" value="KAE8689935.1"/>
    <property type="molecule type" value="Genomic_DNA"/>
</dbReference>
<evidence type="ECO:0000256" key="1">
    <source>
        <dbReference type="SAM" id="MobiDB-lite"/>
    </source>
</evidence>
<feature type="region of interest" description="Disordered" evidence="1">
    <location>
        <begin position="75"/>
        <end position="104"/>
    </location>
</feature>
<name>A0A6A2ZG60_HIBSY</name>
<comment type="caution">
    <text evidence="2">The sequence shown here is derived from an EMBL/GenBank/DDBJ whole genome shotgun (WGS) entry which is preliminary data.</text>
</comment>
<gene>
    <name evidence="2" type="ORF">F3Y22_tig00110930pilonHSYRG00026</name>
</gene>
<sequence length="131" mass="13948">MFFSSNHPSRGFNFNHHEEQGLADHTEINPNLNHLKESMFEKPLTPSDVGKLNRLTSWASVGVSVIRIGTAAKATSLPKGGADTRRGAASASDDGRNTVPGNNTGCGGDAANLLYRPTAFMQGALLKVKVQ</sequence>
<dbReference type="Proteomes" id="UP000436088">
    <property type="component" value="Unassembled WGS sequence"/>
</dbReference>
<evidence type="ECO:0000313" key="2">
    <source>
        <dbReference type="EMBL" id="KAE8689935.1"/>
    </source>
</evidence>
<organism evidence="2 3">
    <name type="scientific">Hibiscus syriacus</name>
    <name type="common">Rose of Sharon</name>
    <dbReference type="NCBI Taxonomy" id="106335"/>
    <lineage>
        <taxon>Eukaryota</taxon>
        <taxon>Viridiplantae</taxon>
        <taxon>Streptophyta</taxon>
        <taxon>Embryophyta</taxon>
        <taxon>Tracheophyta</taxon>
        <taxon>Spermatophyta</taxon>
        <taxon>Magnoliopsida</taxon>
        <taxon>eudicotyledons</taxon>
        <taxon>Gunneridae</taxon>
        <taxon>Pentapetalae</taxon>
        <taxon>rosids</taxon>
        <taxon>malvids</taxon>
        <taxon>Malvales</taxon>
        <taxon>Malvaceae</taxon>
        <taxon>Malvoideae</taxon>
        <taxon>Hibiscus</taxon>
    </lineage>
</organism>
<reference evidence="2" key="1">
    <citation type="submission" date="2019-09" db="EMBL/GenBank/DDBJ databases">
        <title>Draft genome information of white flower Hibiscus syriacus.</title>
        <authorList>
            <person name="Kim Y.-M."/>
        </authorList>
    </citation>
    <scope>NUCLEOTIDE SEQUENCE [LARGE SCALE GENOMIC DNA]</scope>
    <source>
        <strain evidence="2">YM2019G1</strain>
    </source>
</reference>
<protein>
    <submittedName>
        <fullName evidence="2">Uncharacterized protein</fullName>
    </submittedName>
</protein>
<keyword evidence="3" id="KW-1185">Reference proteome</keyword>
<dbReference type="AlphaFoldDB" id="A0A6A2ZG60"/>
<evidence type="ECO:0000313" key="3">
    <source>
        <dbReference type="Proteomes" id="UP000436088"/>
    </source>
</evidence>
<proteinExistence type="predicted"/>